<dbReference type="AlphaFoldDB" id="A0A1H0US42"/>
<dbReference type="Proteomes" id="UP000199651">
    <property type="component" value="Unassembled WGS sequence"/>
</dbReference>
<evidence type="ECO:0000313" key="2">
    <source>
        <dbReference type="EMBL" id="SDP68883.1"/>
    </source>
</evidence>
<keyword evidence="3" id="KW-1185">Reference proteome</keyword>
<evidence type="ECO:0000256" key="1">
    <source>
        <dbReference type="SAM" id="SignalP"/>
    </source>
</evidence>
<evidence type="ECO:0008006" key="4">
    <source>
        <dbReference type="Google" id="ProtNLM"/>
    </source>
</evidence>
<organism evidence="2 3">
    <name type="scientific">Actinokineospora alba</name>
    <dbReference type="NCBI Taxonomy" id="504798"/>
    <lineage>
        <taxon>Bacteria</taxon>
        <taxon>Bacillati</taxon>
        <taxon>Actinomycetota</taxon>
        <taxon>Actinomycetes</taxon>
        <taxon>Pseudonocardiales</taxon>
        <taxon>Pseudonocardiaceae</taxon>
        <taxon>Actinokineospora</taxon>
    </lineage>
</organism>
<feature type="chain" id="PRO_5011621436" description="Small secreted protein" evidence="1">
    <location>
        <begin position="21"/>
        <end position="184"/>
    </location>
</feature>
<accession>A0A1H0US42</accession>
<proteinExistence type="predicted"/>
<dbReference type="EMBL" id="FNJB01000012">
    <property type="protein sequence ID" value="SDP68883.1"/>
    <property type="molecule type" value="Genomic_DNA"/>
</dbReference>
<dbReference type="PROSITE" id="PS51257">
    <property type="entry name" value="PROKAR_LIPOPROTEIN"/>
    <property type="match status" value="1"/>
</dbReference>
<dbReference type="RefSeq" id="WP_133794695.1">
    <property type="nucleotide sequence ID" value="NZ_FNDV01000007.1"/>
</dbReference>
<name>A0A1H0US42_9PSEU</name>
<reference evidence="3" key="1">
    <citation type="submission" date="2016-10" db="EMBL/GenBank/DDBJ databases">
        <authorList>
            <person name="Varghese N."/>
            <person name="Submissions S."/>
        </authorList>
    </citation>
    <scope>NUCLEOTIDE SEQUENCE [LARGE SCALE GENOMIC DNA]</scope>
    <source>
        <strain evidence="3">IBRC-M 10655</strain>
    </source>
</reference>
<evidence type="ECO:0000313" key="3">
    <source>
        <dbReference type="Proteomes" id="UP000199651"/>
    </source>
</evidence>
<protein>
    <recommendedName>
        <fullName evidence="4">Small secreted protein</fullName>
    </recommendedName>
</protein>
<dbReference type="OrthoDB" id="4202326at2"/>
<gene>
    <name evidence="2" type="ORF">SAMN05192558_11223</name>
</gene>
<feature type="signal peptide" evidence="1">
    <location>
        <begin position="1"/>
        <end position="20"/>
    </location>
</feature>
<keyword evidence="1" id="KW-0732">Signal</keyword>
<sequence length="184" mass="18676">MIRRFVAAVAVTASACTALAGCGSDDDKANDPAIAWSESVCKTIEAGAGKLQQLPAVDPSNPQAAKDSLVVYLGHLSEALVGVSDGLKTAGSPPVKDGQATLDKAMTTLTTTKSTIDTAKTKLQAAAVTDQATFQAAISDISKVMATLTNAEGPAKDFKENPELAAAFKAAPTCQKVEGAQAPA</sequence>